<evidence type="ECO:0000313" key="3">
    <source>
        <dbReference type="Proteomes" id="UP000310477"/>
    </source>
</evidence>
<feature type="transmembrane region" description="Helical" evidence="1">
    <location>
        <begin position="33"/>
        <end position="52"/>
    </location>
</feature>
<feature type="transmembrane region" description="Helical" evidence="1">
    <location>
        <begin position="59"/>
        <end position="78"/>
    </location>
</feature>
<dbReference type="AlphaFoldDB" id="A0A4U1BWY7"/>
<protein>
    <submittedName>
        <fullName evidence="2">DUF2809 domain-containing protein</fullName>
    </submittedName>
</protein>
<feature type="transmembrane region" description="Helical" evidence="1">
    <location>
        <begin position="9"/>
        <end position="27"/>
    </location>
</feature>
<keyword evidence="1" id="KW-0472">Membrane</keyword>
<dbReference type="Pfam" id="PF10990">
    <property type="entry name" value="DUF2809"/>
    <property type="match status" value="1"/>
</dbReference>
<comment type="caution">
    <text evidence="2">The sequence shown here is derived from an EMBL/GenBank/DDBJ whole genome shotgun (WGS) entry which is preliminary data.</text>
</comment>
<dbReference type="EMBL" id="SWBO01000014">
    <property type="protein sequence ID" value="TKB97141.1"/>
    <property type="molecule type" value="Genomic_DNA"/>
</dbReference>
<proteinExistence type="predicted"/>
<keyword evidence="3" id="KW-1185">Reference proteome</keyword>
<accession>A0A4U1BWY7</accession>
<name>A0A4U1BWY7_9SPHI</name>
<keyword evidence="1" id="KW-0812">Transmembrane</keyword>
<evidence type="ECO:0000256" key="1">
    <source>
        <dbReference type="SAM" id="Phobius"/>
    </source>
</evidence>
<dbReference type="InterPro" id="IPR021257">
    <property type="entry name" value="DUF2809"/>
</dbReference>
<organism evidence="2 3">
    <name type="scientific">Pedobacter cryotolerans</name>
    <dbReference type="NCBI Taxonomy" id="2571270"/>
    <lineage>
        <taxon>Bacteria</taxon>
        <taxon>Pseudomonadati</taxon>
        <taxon>Bacteroidota</taxon>
        <taxon>Sphingobacteriia</taxon>
        <taxon>Sphingobacteriales</taxon>
        <taxon>Sphingobacteriaceae</taxon>
        <taxon>Pedobacter</taxon>
    </lineage>
</organism>
<dbReference type="OrthoDB" id="5360192at2"/>
<dbReference type="RefSeq" id="WP_136878340.1">
    <property type="nucleotide sequence ID" value="NZ_SWBO01000014.1"/>
</dbReference>
<gene>
    <name evidence="2" type="ORF">FA045_17300</name>
</gene>
<reference evidence="2 3" key="1">
    <citation type="submission" date="2019-04" db="EMBL/GenBank/DDBJ databases">
        <title>Pedobacter sp. AR-2-6 sp. nov., isolated from Arctic soil.</title>
        <authorList>
            <person name="Dahal R.H."/>
            <person name="Kim D.-U."/>
        </authorList>
    </citation>
    <scope>NUCLEOTIDE SEQUENCE [LARGE SCALE GENOMIC DNA]</scope>
    <source>
        <strain evidence="2 3">AR-2-6</strain>
    </source>
</reference>
<dbReference type="Proteomes" id="UP000310477">
    <property type="component" value="Unassembled WGS sequence"/>
</dbReference>
<evidence type="ECO:0000313" key="2">
    <source>
        <dbReference type="EMBL" id="TKB97141.1"/>
    </source>
</evidence>
<keyword evidence="1" id="KW-1133">Transmembrane helix</keyword>
<sequence>MNFTFRQSYFLWFLLLFALEVLIALFTDNWIRAYFGDFLVVILLYCFIISFVEMNKKLLLTIVLLFSCVVEILQYYKFVELIGLQNSSIANTVIGTSFSWLDMLMYTFGILFMAIIEQLKTSSIFLTKSKIISNG</sequence>
<feature type="transmembrane region" description="Helical" evidence="1">
    <location>
        <begin position="98"/>
        <end position="116"/>
    </location>
</feature>